<organism evidence="2 4">
    <name type="scientific">Rhizophagus clarus</name>
    <dbReference type="NCBI Taxonomy" id="94130"/>
    <lineage>
        <taxon>Eukaryota</taxon>
        <taxon>Fungi</taxon>
        <taxon>Fungi incertae sedis</taxon>
        <taxon>Mucoromycota</taxon>
        <taxon>Glomeromycotina</taxon>
        <taxon>Glomeromycetes</taxon>
        <taxon>Glomerales</taxon>
        <taxon>Glomeraceae</taxon>
        <taxon>Rhizophagus</taxon>
    </lineage>
</organism>
<dbReference type="Pfam" id="PF18043">
    <property type="entry name" value="T4_Rnl2_C"/>
    <property type="match status" value="1"/>
</dbReference>
<dbReference type="Gene3D" id="1.10.10.1810">
    <property type="entry name" value="RNA ligase"/>
    <property type="match status" value="1"/>
</dbReference>
<keyword evidence="3" id="KW-0436">Ligase</keyword>
<comment type="caution">
    <text evidence="2">The sequence shown here is derived from an EMBL/GenBank/DDBJ whole genome shotgun (WGS) entry which is preliminary data.</text>
</comment>
<dbReference type="InterPro" id="IPR040609">
    <property type="entry name" value="Rnl2_C"/>
</dbReference>
<dbReference type="EMBL" id="BEXD01000421">
    <property type="protein sequence ID" value="GBB87327.1"/>
    <property type="molecule type" value="Genomic_DNA"/>
</dbReference>
<reference evidence="3" key="2">
    <citation type="submission" date="2019-10" db="EMBL/GenBank/DDBJ databases">
        <title>Conservation and host-specific expression of non-tandemly repeated heterogenous ribosome RNA gene in arbuscular mycorrhizal fungi.</title>
        <authorList>
            <person name="Maeda T."/>
            <person name="Kobayashi Y."/>
            <person name="Nakagawa T."/>
            <person name="Ezawa T."/>
            <person name="Yamaguchi K."/>
            <person name="Bino T."/>
            <person name="Nishimoto Y."/>
            <person name="Shigenobu S."/>
            <person name="Kawaguchi M."/>
        </authorList>
    </citation>
    <scope>NUCLEOTIDE SEQUENCE</scope>
    <source>
        <strain evidence="3">HR1</strain>
    </source>
</reference>
<feature type="domain" description="RNA ligase 2 C-terminal" evidence="1">
    <location>
        <begin position="102"/>
        <end position="164"/>
    </location>
</feature>
<accession>A0A2Z6QAX8</accession>
<dbReference type="SUPFAM" id="SSF56091">
    <property type="entry name" value="DNA ligase/mRNA capping enzyme, catalytic domain"/>
    <property type="match status" value="1"/>
</dbReference>
<dbReference type="EMBL" id="BLAL01000357">
    <property type="protein sequence ID" value="GET04947.1"/>
    <property type="molecule type" value="Genomic_DNA"/>
</dbReference>
<gene>
    <name evidence="3" type="ORF">RCL2_003123800</name>
    <name evidence="2" type="ORF">RclHR1_13770005</name>
</gene>
<evidence type="ECO:0000313" key="2">
    <source>
        <dbReference type="EMBL" id="GBB87327.1"/>
    </source>
</evidence>
<reference evidence="2 4" key="1">
    <citation type="submission" date="2017-11" db="EMBL/GenBank/DDBJ databases">
        <title>The genome of Rhizophagus clarus HR1 reveals common genetic basis of auxotrophy among arbuscular mycorrhizal fungi.</title>
        <authorList>
            <person name="Kobayashi Y."/>
        </authorList>
    </citation>
    <scope>NUCLEOTIDE SEQUENCE [LARGE SCALE GENOMIC DNA]</scope>
    <source>
        <strain evidence="2 4">HR1</strain>
    </source>
</reference>
<name>A0A2Z6QAX8_9GLOM</name>
<dbReference type="Proteomes" id="UP000615446">
    <property type="component" value="Unassembled WGS sequence"/>
</dbReference>
<dbReference type="OrthoDB" id="6142248at2759"/>
<dbReference type="GO" id="GO:0016874">
    <property type="term" value="F:ligase activity"/>
    <property type="evidence" value="ECO:0007669"/>
    <property type="project" value="UniProtKB-KW"/>
</dbReference>
<evidence type="ECO:0000313" key="4">
    <source>
        <dbReference type="Proteomes" id="UP000247702"/>
    </source>
</evidence>
<proteinExistence type="predicted"/>
<keyword evidence="4" id="KW-1185">Reference proteome</keyword>
<evidence type="ECO:0000259" key="1">
    <source>
        <dbReference type="Pfam" id="PF18043"/>
    </source>
</evidence>
<sequence>MKTLFDNCNVPFVKELSRGSFLSCINYDPNFNTLIPQDFSLALIQSNKAEGIVIRPLNLDSKKFGHVMLKIKSEDFEERLRRKPKLGDFSSLSMSIQPDLFLNFINKNRLESVISKEGSLGRENEDRFLRLLVEDALKDIKECSDIGKKYLSMSKSNKEKVHHLLFAEGKKVIQKYIEDDLVNL</sequence>
<protein>
    <submittedName>
        <fullName evidence="3">2'-5' RNA ligase</fullName>
    </submittedName>
</protein>
<dbReference type="InterPro" id="IPR041948">
    <property type="entry name" value="Rnl1/2_C_sf"/>
</dbReference>
<dbReference type="Proteomes" id="UP000247702">
    <property type="component" value="Unassembled WGS sequence"/>
</dbReference>
<dbReference type="AlphaFoldDB" id="A0A2Z6QAX8"/>
<dbReference type="Gene3D" id="3.30.1490.70">
    <property type="match status" value="1"/>
</dbReference>
<evidence type="ECO:0000313" key="3">
    <source>
        <dbReference type="EMBL" id="GET04947.1"/>
    </source>
</evidence>